<feature type="region of interest" description="Disordered" evidence="9">
    <location>
        <begin position="584"/>
        <end position="605"/>
    </location>
</feature>
<evidence type="ECO:0000256" key="4">
    <source>
        <dbReference type="ARBA" id="ARBA00022801"/>
    </source>
</evidence>
<dbReference type="InterPro" id="IPR002562">
    <property type="entry name" value="3'-5'_exonuclease_dom"/>
</dbReference>
<sequence>MSSSTTITPETFNGYNERLQAAALKATKNAAGLPSDLAFHRSIDRRIATELDACSGRLSFIANRLLALASKTDDVQSLKGKGKAKLEDQDDYVDRFESIIVEAMDQLLEHADICLDKFSGRTKAPAIAVNGSSLPSQQKPKKSVPSGRLDPVIQHAFYLPKPQLRFRRKIENTNGTQWNSSLRHKFNAQVPLGYNFQPNGDDLEALQLPHPYRYEITHLSYPACMFQPQPPISPRSFSETPFTWVSSLTDFTTMLGKLKNAREIAIDLEHHSFRTYSGFVCLMQISTREEDWVVDTLELREEMEELNEVFTDPNIIKVFHGAESDIVWLQQDFNLYIVNMFDTFHASKVLDFPRHGLASLLEMYCDFTPDKRYQLADWRIRPLPEEMLAYARSDTHFLLYIYDNLRNALLDRALSREQSRAQSPSAANTVASRPPSVELTESLVREVLSRSAETALRVYEKEFYDEDGGTGSSGWDTMARKWNKVALSADGPNGMRKEVYKAVHAWRDKTAREEDESWRYVLSNHYLFQLADRPPADMAALLASFQSLPPLIRKRSKELLDTIRAAVKRGLGDQQTLVAPTGLQDNTLNVSPAEESSSSHLDTTPAPRLWAQNTVLPLAAATSTLFDLSRSNGPIAAFSNHYSTARSSLLGDSASSTSAIVPSRATRAGFQSILKKIHTSLVIVPALPDIIGSGARVPTSSEATPKDIGVTSSPVLGDLQGAAEEIAFTPASQRQAVQPAVDDSIVVVGQRQKKRKRTKKLDTDESPMPDRTDKETKKTQVEDGMIEVFDYATAPNILDNEPEAKIDRKMQRKKQKTKGGVLEYGNFPAPPRDRSQVKSGNTSRTFK</sequence>
<evidence type="ECO:0000256" key="3">
    <source>
        <dbReference type="ARBA" id="ARBA00022722"/>
    </source>
</evidence>
<protein>
    <recommendedName>
        <fullName evidence="10">HRDC domain-containing protein</fullName>
    </recommendedName>
</protein>
<dbReference type="SMART" id="SM00341">
    <property type="entry name" value="HRDC"/>
    <property type="match status" value="1"/>
</dbReference>
<dbReference type="Pfam" id="PF08066">
    <property type="entry name" value="PMC2NT"/>
    <property type="match status" value="1"/>
</dbReference>
<dbReference type="GO" id="GO:0003727">
    <property type="term" value="F:single-stranded RNA binding"/>
    <property type="evidence" value="ECO:0007669"/>
    <property type="project" value="TreeGrafter"/>
</dbReference>
<dbReference type="KEGG" id="hir:HETIRDRAFT_318347"/>
<dbReference type="AlphaFoldDB" id="W4K865"/>
<feature type="compositionally biased region" description="Polar residues" evidence="9">
    <location>
        <begin position="837"/>
        <end position="847"/>
    </location>
</feature>
<dbReference type="InParanoid" id="W4K865"/>
<keyword evidence="2" id="KW-0698">rRNA processing</keyword>
<evidence type="ECO:0000256" key="9">
    <source>
        <dbReference type="SAM" id="MobiDB-lite"/>
    </source>
</evidence>
<dbReference type="InterPro" id="IPR045092">
    <property type="entry name" value="Rrp6-like"/>
</dbReference>
<dbReference type="FunFam" id="1.10.150.80:FF:000001">
    <property type="entry name" value="Putative exosome component 10"/>
    <property type="match status" value="1"/>
</dbReference>
<reference evidence="11 12" key="1">
    <citation type="journal article" date="2012" name="New Phytol.">
        <title>Insight into trade-off between wood decay and parasitism from the genome of a fungal forest pathogen.</title>
        <authorList>
            <person name="Olson A."/>
            <person name="Aerts A."/>
            <person name="Asiegbu F."/>
            <person name="Belbahri L."/>
            <person name="Bouzid O."/>
            <person name="Broberg A."/>
            <person name="Canback B."/>
            <person name="Coutinho P.M."/>
            <person name="Cullen D."/>
            <person name="Dalman K."/>
            <person name="Deflorio G."/>
            <person name="van Diepen L.T."/>
            <person name="Dunand C."/>
            <person name="Duplessis S."/>
            <person name="Durling M."/>
            <person name="Gonthier P."/>
            <person name="Grimwood J."/>
            <person name="Fossdal C.G."/>
            <person name="Hansson D."/>
            <person name="Henrissat B."/>
            <person name="Hietala A."/>
            <person name="Himmelstrand K."/>
            <person name="Hoffmeister D."/>
            <person name="Hogberg N."/>
            <person name="James T.Y."/>
            <person name="Karlsson M."/>
            <person name="Kohler A."/>
            <person name="Kues U."/>
            <person name="Lee Y.H."/>
            <person name="Lin Y.C."/>
            <person name="Lind M."/>
            <person name="Lindquist E."/>
            <person name="Lombard V."/>
            <person name="Lucas S."/>
            <person name="Lunden K."/>
            <person name="Morin E."/>
            <person name="Murat C."/>
            <person name="Park J."/>
            <person name="Raffaello T."/>
            <person name="Rouze P."/>
            <person name="Salamov A."/>
            <person name="Schmutz J."/>
            <person name="Solheim H."/>
            <person name="Stahlberg J."/>
            <person name="Velez H."/>
            <person name="de Vries R.P."/>
            <person name="Wiebenga A."/>
            <person name="Woodward S."/>
            <person name="Yakovlev I."/>
            <person name="Garbelotto M."/>
            <person name="Martin F."/>
            <person name="Grigoriev I.V."/>
            <person name="Stenlid J."/>
        </authorList>
    </citation>
    <scope>NUCLEOTIDE SEQUENCE [LARGE SCALE GENOMIC DNA]</scope>
    <source>
        <strain evidence="11 12">TC 32-1</strain>
    </source>
</reference>
<keyword evidence="3" id="KW-0540">Nuclease</keyword>
<dbReference type="Pfam" id="PF01612">
    <property type="entry name" value="DNA_pol_A_exo1"/>
    <property type="match status" value="1"/>
</dbReference>
<dbReference type="SMART" id="SM00474">
    <property type="entry name" value="35EXOc"/>
    <property type="match status" value="1"/>
</dbReference>
<dbReference type="GO" id="GO:0071037">
    <property type="term" value="P:nuclear polyadenylation-dependent snRNA catabolic process"/>
    <property type="evidence" value="ECO:0007669"/>
    <property type="project" value="TreeGrafter"/>
</dbReference>
<dbReference type="InterPro" id="IPR002121">
    <property type="entry name" value="HRDC_dom"/>
</dbReference>
<evidence type="ECO:0000256" key="1">
    <source>
        <dbReference type="ARBA" id="ARBA00004123"/>
    </source>
</evidence>
<dbReference type="Pfam" id="PF00570">
    <property type="entry name" value="HRDC"/>
    <property type="match status" value="1"/>
</dbReference>
<dbReference type="GO" id="GO:0071039">
    <property type="term" value="P:nuclear polyadenylation-dependent CUT catabolic process"/>
    <property type="evidence" value="ECO:0007669"/>
    <property type="project" value="TreeGrafter"/>
</dbReference>
<dbReference type="InterPro" id="IPR012337">
    <property type="entry name" value="RNaseH-like_sf"/>
</dbReference>
<feature type="compositionally biased region" description="Basic and acidic residues" evidence="9">
    <location>
        <begin position="760"/>
        <end position="781"/>
    </location>
</feature>
<keyword evidence="7" id="KW-0539">Nucleus</keyword>
<dbReference type="Gene3D" id="3.30.420.10">
    <property type="entry name" value="Ribonuclease H-like superfamily/Ribonuclease H"/>
    <property type="match status" value="1"/>
</dbReference>
<dbReference type="SUPFAM" id="SSF47819">
    <property type="entry name" value="HRDC-like"/>
    <property type="match status" value="1"/>
</dbReference>
<dbReference type="RefSeq" id="XP_009546572.1">
    <property type="nucleotide sequence ID" value="XM_009548277.1"/>
</dbReference>
<proteinExistence type="inferred from homology"/>
<dbReference type="GO" id="GO:0071044">
    <property type="term" value="P:histone mRNA catabolic process"/>
    <property type="evidence" value="ECO:0007669"/>
    <property type="project" value="TreeGrafter"/>
</dbReference>
<keyword evidence="4" id="KW-0378">Hydrolase</keyword>
<name>W4K865_HETIT</name>
<comment type="subcellular location">
    <subcellularLocation>
        <location evidence="1">Nucleus</location>
    </subcellularLocation>
</comment>
<feature type="region of interest" description="Disordered" evidence="9">
    <location>
        <begin position="748"/>
        <end position="781"/>
    </location>
</feature>
<evidence type="ECO:0000256" key="5">
    <source>
        <dbReference type="ARBA" id="ARBA00022835"/>
    </source>
</evidence>
<dbReference type="InterPro" id="IPR010997">
    <property type="entry name" value="HRDC-like_sf"/>
</dbReference>
<comment type="similarity">
    <text evidence="8">Belongs to the exosome component 10/RRP6 family.</text>
</comment>
<keyword evidence="6" id="KW-0269">Exonuclease</keyword>
<dbReference type="GO" id="GO:0000175">
    <property type="term" value="F:3'-5'-RNA exonuclease activity"/>
    <property type="evidence" value="ECO:0007669"/>
    <property type="project" value="InterPro"/>
</dbReference>
<dbReference type="GO" id="GO:0071051">
    <property type="term" value="P:poly(A)-dependent snoRNA 3'-end processing"/>
    <property type="evidence" value="ECO:0007669"/>
    <property type="project" value="TreeGrafter"/>
</dbReference>
<evidence type="ECO:0000256" key="8">
    <source>
        <dbReference type="ARBA" id="ARBA00043957"/>
    </source>
</evidence>
<dbReference type="InterPro" id="IPR049559">
    <property type="entry name" value="Rrp6p-like_exo"/>
</dbReference>
<dbReference type="CDD" id="cd06147">
    <property type="entry name" value="Rrp6p_like_exo"/>
    <property type="match status" value="1"/>
</dbReference>
<dbReference type="FunFam" id="3.30.420.10:FF:000059">
    <property type="entry name" value="Exosome complex exonuclease Rrp6"/>
    <property type="match status" value="1"/>
</dbReference>
<dbReference type="Proteomes" id="UP000030671">
    <property type="component" value="Unassembled WGS sequence"/>
</dbReference>
<dbReference type="InterPro" id="IPR044876">
    <property type="entry name" value="HRDC_dom_sf"/>
</dbReference>
<dbReference type="GeneID" id="20670500"/>
<dbReference type="InterPro" id="IPR012588">
    <property type="entry name" value="Exosome-assoc_fac_Rrp6_N"/>
</dbReference>
<accession>W4K865</accession>
<evidence type="ECO:0000256" key="2">
    <source>
        <dbReference type="ARBA" id="ARBA00022552"/>
    </source>
</evidence>
<evidence type="ECO:0000313" key="12">
    <source>
        <dbReference type="Proteomes" id="UP000030671"/>
    </source>
</evidence>
<dbReference type="GO" id="GO:0000467">
    <property type="term" value="P:exonucleolytic trimming to generate mature 3'-end of 5.8S rRNA from tricistronic rRNA transcript (SSU-rRNA, 5.8S rRNA, LSU-rRNA)"/>
    <property type="evidence" value="ECO:0007669"/>
    <property type="project" value="InterPro"/>
</dbReference>
<evidence type="ECO:0000256" key="6">
    <source>
        <dbReference type="ARBA" id="ARBA00022839"/>
    </source>
</evidence>
<dbReference type="PANTHER" id="PTHR12124:SF47">
    <property type="entry name" value="EXOSOME COMPONENT 10"/>
    <property type="match status" value="1"/>
</dbReference>
<dbReference type="FunCoup" id="W4K865">
    <property type="interactions" value="764"/>
</dbReference>
<feature type="domain" description="HRDC" evidence="10">
    <location>
        <begin position="493"/>
        <end position="573"/>
    </location>
</feature>
<evidence type="ECO:0000313" key="11">
    <source>
        <dbReference type="EMBL" id="ETW81983.1"/>
    </source>
</evidence>
<feature type="compositionally biased region" description="Polar residues" evidence="9">
    <location>
        <begin position="584"/>
        <end position="602"/>
    </location>
</feature>
<dbReference type="Gene3D" id="1.10.150.80">
    <property type="entry name" value="HRDC domain"/>
    <property type="match status" value="1"/>
</dbReference>
<dbReference type="eggNOG" id="KOG2206">
    <property type="taxonomic scope" value="Eukaryota"/>
</dbReference>
<organism evidence="11 12">
    <name type="scientific">Heterobasidion irregulare (strain TC 32-1)</name>
    <dbReference type="NCBI Taxonomy" id="747525"/>
    <lineage>
        <taxon>Eukaryota</taxon>
        <taxon>Fungi</taxon>
        <taxon>Dikarya</taxon>
        <taxon>Basidiomycota</taxon>
        <taxon>Agaricomycotina</taxon>
        <taxon>Agaricomycetes</taxon>
        <taxon>Russulales</taxon>
        <taxon>Bondarzewiaceae</taxon>
        <taxon>Heterobasidion</taxon>
        <taxon>Heterobasidion annosum species complex</taxon>
    </lineage>
</organism>
<dbReference type="InterPro" id="IPR036397">
    <property type="entry name" value="RNaseH_sf"/>
</dbReference>
<dbReference type="GO" id="GO:0000166">
    <property type="term" value="F:nucleotide binding"/>
    <property type="evidence" value="ECO:0007669"/>
    <property type="project" value="InterPro"/>
</dbReference>
<dbReference type="PANTHER" id="PTHR12124">
    <property type="entry name" value="POLYMYOSITIS/SCLERODERMA AUTOANTIGEN-RELATED"/>
    <property type="match status" value="1"/>
</dbReference>
<dbReference type="GO" id="GO:0071035">
    <property type="term" value="P:nuclear polyadenylation-dependent rRNA catabolic process"/>
    <property type="evidence" value="ECO:0007669"/>
    <property type="project" value="TreeGrafter"/>
</dbReference>
<evidence type="ECO:0000259" key="10">
    <source>
        <dbReference type="PROSITE" id="PS50967"/>
    </source>
</evidence>
<feature type="region of interest" description="Disordered" evidence="9">
    <location>
        <begin position="794"/>
        <end position="847"/>
    </location>
</feature>
<gene>
    <name evidence="11" type="ORF">HETIRDRAFT_318347</name>
</gene>
<dbReference type="GO" id="GO:0071036">
    <property type="term" value="P:nuclear polyadenylation-dependent snoRNA catabolic process"/>
    <property type="evidence" value="ECO:0007669"/>
    <property type="project" value="TreeGrafter"/>
</dbReference>
<dbReference type="GO" id="GO:0071038">
    <property type="term" value="P:TRAMP-dependent tRNA surveillance pathway"/>
    <property type="evidence" value="ECO:0007669"/>
    <property type="project" value="TreeGrafter"/>
</dbReference>
<dbReference type="OrthoDB" id="2250022at2759"/>
<dbReference type="HOGENOM" id="CLU_010129_3_0_1"/>
<dbReference type="SUPFAM" id="SSF53098">
    <property type="entry name" value="Ribonuclease H-like"/>
    <property type="match status" value="1"/>
</dbReference>
<dbReference type="EMBL" id="KI925458">
    <property type="protein sequence ID" value="ETW81983.1"/>
    <property type="molecule type" value="Genomic_DNA"/>
</dbReference>
<dbReference type="GO" id="GO:0071040">
    <property type="term" value="P:nuclear polyadenylation-dependent antisense transcript catabolic process"/>
    <property type="evidence" value="ECO:0007669"/>
    <property type="project" value="TreeGrafter"/>
</dbReference>
<keyword evidence="12" id="KW-1185">Reference proteome</keyword>
<dbReference type="PROSITE" id="PS50967">
    <property type="entry name" value="HRDC"/>
    <property type="match status" value="1"/>
</dbReference>
<dbReference type="GO" id="GO:0005730">
    <property type="term" value="C:nucleolus"/>
    <property type="evidence" value="ECO:0007669"/>
    <property type="project" value="TreeGrafter"/>
</dbReference>
<keyword evidence="5" id="KW-0271">Exosome</keyword>
<evidence type="ECO:0000256" key="7">
    <source>
        <dbReference type="ARBA" id="ARBA00023242"/>
    </source>
</evidence>
<dbReference type="GO" id="GO:0000176">
    <property type="term" value="C:nuclear exosome (RNase complex)"/>
    <property type="evidence" value="ECO:0007669"/>
    <property type="project" value="InterPro"/>
</dbReference>
<dbReference type="STRING" id="747525.W4K865"/>